<dbReference type="GO" id="GO:0005576">
    <property type="term" value="C:extracellular region"/>
    <property type="evidence" value="ECO:0007669"/>
    <property type="project" value="UniProtKB-SubCell"/>
</dbReference>
<evidence type="ECO:0000313" key="12">
    <source>
        <dbReference type="Proteomes" id="UP001054837"/>
    </source>
</evidence>
<keyword evidence="4" id="KW-0964">Secreted</keyword>
<evidence type="ECO:0000256" key="6">
    <source>
        <dbReference type="ARBA" id="ARBA00022656"/>
    </source>
</evidence>
<reference evidence="11 12" key="1">
    <citation type="submission" date="2021-06" db="EMBL/GenBank/DDBJ databases">
        <title>Caerostris darwini draft genome.</title>
        <authorList>
            <person name="Kono N."/>
            <person name="Arakawa K."/>
        </authorList>
    </citation>
    <scope>NUCLEOTIDE SEQUENCE [LARGE SCALE GENOMIC DNA]</scope>
</reference>
<dbReference type="EMBL" id="BPLQ01004769">
    <property type="protein sequence ID" value="GIY10525.1"/>
    <property type="molecule type" value="Genomic_DNA"/>
</dbReference>
<dbReference type="SUPFAM" id="SSF48403">
    <property type="entry name" value="Ankyrin repeat"/>
    <property type="match status" value="1"/>
</dbReference>
<dbReference type="Gene3D" id="1.25.40.20">
    <property type="entry name" value="Ankyrin repeat-containing domain"/>
    <property type="match status" value="1"/>
</dbReference>
<dbReference type="GO" id="GO:0044218">
    <property type="term" value="C:other organism cell membrane"/>
    <property type="evidence" value="ECO:0007669"/>
    <property type="project" value="UniProtKB-KW"/>
</dbReference>
<gene>
    <name evidence="11" type="ORF">CDAR_215111</name>
</gene>
<comment type="caution">
    <text evidence="11">The sequence shown here is derived from an EMBL/GenBank/DDBJ whole genome shotgun (WGS) entry which is preliminary data.</text>
</comment>
<evidence type="ECO:0000256" key="10">
    <source>
        <dbReference type="PROSITE-ProRule" id="PRU00023"/>
    </source>
</evidence>
<sequence>MEQNVCVVDNEKTALYIACERASVPYIKLLLQMNSDMNASTSRGTVLHAACLEVGFIKTADCAGLPDFC</sequence>
<feature type="repeat" description="ANK" evidence="10">
    <location>
        <begin position="10"/>
        <end position="42"/>
    </location>
</feature>
<dbReference type="Proteomes" id="UP001054837">
    <property type="component" value="Unassembled WGS sequence"/>
</dbReference>
<evidence type="ECO:0000256" key="9">
    <source>
        <dbReference type="ARBA" id="ARBA00023298"/>
    </source>
</evidence>
<keyword evidence="5" id="KW-1052">Target cell membrane</keyword>
<accession>A0AAV4QMW0</accession>
<evidence type="ECO:0000313" key="11">
    <source>
        <dbReference type="EMBL" id="GIY10525.1"/>
    </source>
</evidence>
<dbReference type="GO" id="GO:0044231">
    <property type="term" value="C:host cell presynaptic membrane"/>
    <property type="evidence" value="ECO:0007669"/>
    <property type="project" value="UniProtKB-KW"/>
</dbReference>
<dbReference type="InterPro" id="IPR002110">
    <property type="entry name" value="Ankyrin_rpt"/>
</dbReference>
<evidence type="ECO:0000256" key="1">
    <source>
        <dbReference type="ARBA" id="ARBA00004175"/>
    </source>
</evidence>
<dbReference type="GO" id="GO:0006887">
    <property type="term" value="P:exocytosis"/>
    <property type="evidence" value="ECO:0007669"/>
    <property type="project" value="UniProtKB-KW"/>
</dbReference>
<proteinExistence type="predicted"/>
<dbReference type="PROSITE" id="PS50088">
    <property type="entry name" value="ANK_REPEAT"/>
    <property type="match status" value="1"/>
</dbReference>
<keyword evidence="12" id="KW-1185">Reference proteome</keyword>
<keyword evidence="7" id="KW-0528">Neurotoxin</keyword>
<evidence type="ECO:0000256" key="4">
    <source>
        <dbReference type="ARBA" id="ARBA00022525"/>
    </source>
</evidence>
<keyword evidence="9" id="KW-1053">Target membrane</keyword>
<dbReference type="Pfam" id="PF12796">
    <property type="entry name" value="Ank_2"/>
    <property type="match status" value="1"/>
</dbReference>
<keyword evidence="8" id="KW-0638">Presynaptic neurotoxin</keyword>
<dbReference type="AlphaFoldDB" id="A0AAV4QMW0"/>
<keyword evidence="6" id="KW-0800">Toxin</keyword>
<evidence type="ECO:0000256" key="5">
    <source>
        <dbReference type="ARBA" id="ARBA00022537"/>
    </source>
</evidence>
<dbReference type="InterPro" id="IPR036770">
    <property type="entry name" value="Ankyrin_rpt-contain_sf"/>
</dbReference>
<protein>
    <submittedName>
        <fullName evidence="11">Uncharacterized protein</fullName>
    </submittedName>
</protein>
<keyword evidence="10" id="KW-0040">ANK repeat</keyword>
<organism evidence="11 12">
    <name type="scientific">Caerostris darwini</name>
    <dbReference type="NCBI Taxonomy" id="1538125"/>
    <lineage>
        <taxon>Eukaryota</taxon>
        <taxon>Metazoa</taxon>
        <taxon>Ecdysozoa</taxon>
        <taxon>Arthropoda</taxon>
        <taxon>Chelicerata</taxon>
        <taxon>Arachnida</taxon>
        <taxon>Araneae</taxon>
        <taxon>Araneomorphae</taxon>
        <taxon>Entelegynae</taxon>
        <taxon>Araneoidea</taxon>
        <taxon>Araneidae</taxon>
        <taxon>Caerostris</taxon>
    </lineage>
</organism>
<evidence type="ECO:0000256" key="2">
    <source>
        <dbReference type="ARBA" id="ARBA00004613"/>
    </source>
</evidence>
<keyword evidence="9" id="KW-0472">Membrane</keyword>
<dbReference type="GO" id="GO:0090729">
    <property type="term" value="F:toxin activity"/>
    <property type="evidence" value="ECO:0007669"/>
    <property type="project" value="UniProtKB-KW"/>
</dbReference>
<keyword evidence="3" id="KW-0268">Exocytosis</keyword>
<evidence type="ECO:0000256" key="7">
    <source>
        <dbReference type="ARBA" id="ARBA00022699"/>
    </source>
</evidence>
<name>A0AAV4QMW0_9ARAC</name>
<evidence type="ECO:0000256" key="8">
    <source>
        <dbReference type="ARBA" id="ARBA00023028"/>
    </source>
</evidence>
<evidence type="ECO:0000256" key="3">
    <source>
        <dbReference type="ARBA" id="ARBA00022483"/>
    </source>
</evidence>
<comment type="subcellular location">
    <subcellularLocation>
        <location evidence="2">Secreted</location>
    </subcellularLocation>
    <subcellularLocation>
        <location evidence="1">Target cell membrane</location>
    </subcellularLocation>
</comment>